<dbReference type="SUPFAM" id="SSF81301">
    <property type="entry name" value="Nucleotidyltransferase"/>
    <property type="match status" value="1"/>
</dbReference>
<reference evidence="2 3" key="1">
    <citation type="journal article" date="2018" name="Sci. Rep.">
        <title>Genome sequence of the cauliflower mushroom Sparassis crispa (Hanabiratake) and its association with beneficial usage.</title>
        <authorList>
            <person name="Kiyama R."/>
            <person name="Furutani Y."/>
            <person name="Kawaguchi K."/>
            <person name="Nakanishi T."/>
        </authorList>
    </citation>
    <scope>NUCLEOTIDE SEQUENCE [LARGE SCALE GENOMIC DNA]</scope>
</reference>
<keyword evidence="3" id="KW-1185">Reference proteome</keyword>
<evidence type="ECO:0000313" key="3">
    <source>
        <dbReference type="Proteomes" id="UP000287166"/>
    </source>
</evidence>
<dbReference type="AlphaFoldDB" id="A0A401H3R2"/>
<dbReference type="InterPro" id="IPR043519">
    <property type="entry name" value="NT_sf"/>
</dbReference>
<evidence type="ECO:0000313" key="2">
    <source>
        <dbReference type="EMBL" id="GBE89068.1"/>
    </source>
</evidence>
<dbReference type="GeneID" id="38785985"/>
<evidence type="ECO:0000256" key="1">
    <source>
        <dbReference type="SAM" id="MobiDB-lite"/>
    </source>
</evidence>
<dbReference type="Gene3D" id="3.30.460.40">
    <property type="match status" value="1"/>
</dbReference>
<name>A0A401H3R2_9APHY</name>
<dbReference type="RefSeq" id="XP_027619981.1">
    <property type="nucleotide sequence ID" value="XM_027764180.1"/>
</dbReference>
<comment type="caution">
    <text evidence="2">The sequence shown here is derived from an EMBL/GenBank/DDBJ whole genome shotgun (WGS) entry which is preliminary data.</text>
</comment>
<dbReference type="Pfam" id="PF08843">
    <property type="entry name" value="AbiEii"/>
    <property type="match status" value="1"/>
</dbReference>
<dbReference type="InterPro" id="IPR014942">
    <property type="entry name" value="AbiEii"/>
</dbReference>
<dbReference type="Proteomes" id="UP000287166">
    <property type="component" value="Unassembled WGS sequence"/>
</dbReference>
<gene>
    <name evidence="2" type="ORF">SCP_1500710</name>
</gene>
<proteinExistence type="predicted"/>
<feature type="compositionally biased region" description="Gly residues" evidence="1">
    <location>
        <begin position="294"/>
        <end position="318"/>
    </location>
</feature>
<feature type="region of interest" description="Disordered" evidence="1">
    <location>
        <begin position="290"/>
        <end position="318"/>
    </location>
</feature>
<protein>
    <submittedName>
        <fullName evidence="2">Uncharacterized protein</fullName>
    </submittedName>
</protein>
<dbReference type="InParanoid" id="A0A401H3R2"/>
<sequence>MVALGVHHQIQFNCKQYNSPQYYRAAASISTVSAVSDPDPWCWNSRMSPPMECPYKPWAANMIPSPLPAAFPTCQSSKAVVNSRSTQQSLESLGVQYALMGGAACAALGSGRATRDIDLCIVANSQYDADRLSQHLRTLPQFTEVDEDGVGVLTPAIRLVDNTVVPIEIFDSSTWPERPQYQYVESDSIDRVLSNGTTVSLFSAPWQLREKIAAAQQRGQPGSLKAMTDIADIRFLCSIIPSDQRQQGLLEFADPQYVDAFQGFLQRPDVDDGLRQQLSEIVSVVDIELLPGPSGTGGGPSGSSDGSHGGGGYPHDEL</sequence>
<accession>A0A401H3R2</accession>
<dbReference type="OrthoDB" id="5419802at2759"/>
<dbReference type="EMBL" id="BFAD01000015">
    <property type="protein sequence ID" value="GBE89068.1"/>
    <property type="molecule type" value="Genomic_DNA"/>
</dbReference>
<organism evidence="2 3">
    <name type="scientific">Sparassis crispa</name>
    <dbReference type="NCBI Taxonomy" id="139825"/>
    <lineage>
        <taxon>Eukaryota</taxon>
        <taxon>Fungi</taxon>
        <taxon>Dikarya</taxon>
        <taxon>Basidiomycota</taxon>
        <taxon>Agaricomycotina</taxon>
        <taxon>Agaricomycetes</taxon>
        <taxon>Polyporales</taxon>
        <taxon>Sparassidaceae</taxon>
        <taxon>Sparassis</taxon>
    </lineage>
</organism>